<dbReference type="Proteomes" id="UP000028091">
    <property type="component" value="Unassembled WGS sequence"/>
</dbReference>
<organism evidence="3 4">
    <name type="scientific">Bacillus zhangzhouensis</name>
    <dbReference type="NCBI Taxonomy" id="1178540"/>
    <lineage>
        <taxon>Bacteria</taxon>
        <taxon>Bacillati</taxon>
        <taxon>Bacillota</taxon>
        <taxon>Bacilli</taxon>
        <taxon>Bacillales</taxon>
        <taxon>Bacillaceae</taxon>
        <taxon>Bacillus</taxon>
    </lineage>
</organism>
<keyword evidence="2" id="KW-0472">Membrane</keyword>
<evidence type="ECO:0000256" key="1">
    <source>
        <dbReference type="SAM" id="Coils"/>
    </source>
</evidence>
<proteinExistence type="predicted"/>
<evidence type="ECO:0008006" key="5">
    <source>
        <dbReference type="Google" id="ProtNLM"/>
    </source>
</evidence>
<feature type="transmembrane region" description="Helical" evidence="2">
    <location>
        <begin position="7"/>
        <end position="25"/>
    </location>
</feature>
<dbReference type="OrthoDB" id="2353585at2"/>
<feature type="coiled-coil region" evidence="1">
    <location>
        <begin position="62"/>
        <end position="89"/>
    </location>
</feature>
<gene>
    <name evidence="3" type="ORF">BA70_06505</name>
</gene>
<reference evidence="3 4" key="1">
    <citation type="submission" date="2012-09" db="EMBL/GenBank/DDBJ databases">
        <title>Genome Sequence of Bacillus sp. DW5-4.</title>
        <authorList>
            <person name="Lai Q."/>
            <person name="Liu Y."/>
            <person name="Shao Z."/>
        </authorList>
    </citation>
    <scope>NUCLEOTIDE SEQUENCE [LARGE SCALE GENOMIC DNA]</scope>
    <source>
        <strain evidence="3 4">DW5-4</strain>
    </source>
</reference>
<keyword evidence="1" id="KW-0175">Coiled coil</keyword>
<evidence type="ECO:0000313" key="4">
    <source>
        <dbReference type="Proteomes" id="UP000028091"/>
    </source>
</evidence>
<dbReference type="AlphaFoldDB" id="A0A081L8P6"/>
<comment type="caution">
    <text evidence="3">The sequence shown here is derived from an EMBL/GenBank/DDBJ whole genome shotgun (WGS) entry which is preliminary data.</text>
</comment>
<name>A0A081L8P6_9BACI</name>
<sequence>MEEKNQIVLRGAVIGAACGVLLTLFHRPTRIALKDKWNDCQQKLDEYRQEPGRVSACMKEKMEETKQLMRTVSNDLSFLNEQVNQLKETTPKVLEIIEETKDHFRTKQKD</sequence>
<protein>
    <recommendedName>
        <fullName evidence="5">YtxH domain-containing protein</fullName>
    </recommendedName>
</protein>
<keyword evidence="2" id="KW-0812">Transmembrane</keyword>
<dbReference type="EMBL" id="JOTP01000019">
    <property type="protein sequence ID" value="KEP25622.1"/>
    <property type="molecule type" value="Genomic_DNA"/>
</dbReference>
<keyword evidence="2" id="KW-1133">Transmembrane helix</keyword>
<accession>A0A081L8P6</accession>
<keyword evidence="4" id="KW-1185">Reference proteome</keyword>
<evidence type="ECO:0000256" key="2">
    <source>
        <dbReference type="SAM" id="Phobius"/>
    </source>
</evidence>
<evidence type="ECO:0000313" key="3">
    <source>
        <dbReference type="EMBL" id="KEP25622.1"/>
    </source>
</evidence>
<dbReference type="RefSeq" id="WP_034323486.1">
    <property type="nucleotide sequence ID" value="NZ_JOTP01000019.1"/>
</dbReference>